<organism evidence="1 2">
    <name type="scientific">Nyssa sinensis</name>
    <dbReference type="NCBI Taxonomy" id="561372"/>
    <lineage>
        <taxon>Eukaryota</taxon>
        <taxon>Viridiplantae</taxon>
        <taxon>Streptophyta</taxon>
        <taxon>Embryophyta</taxon>
        <taxon>Tracheophyta</taxon>
        <taxon>Spermatophyta</taxon>
        <taxon>Magnoliopsida</taxon>
        <taxon>eudicotyledons</taxon>
        <taxon>Gunneridae</taxon>
        <taxon>Pentapetalae</taxon>
        <taxon>asterids</taxon>
        <taxon>Cornales</taxon>
        <taxon>Nyssaceae</taxon>
        <taxon>Nyssa</taxon>
    </lineage>
</organism>
<dbReference type="Proteomes" id="UP000325577">
    <property type="component" value="Linkage Group LG8"/>
</dbReference>
<sequence length="98" mass="11750">MEKEILSRKQLLWAKLVEGSDYPASFFHNKTCSKMFRVLTLRFPQQLLFICLLFYSESRVQHSSTPRYLPVRHSTIYWLHEETDSHHRYFAPLKSSDV</sequence>
<protein>
    <submittedName>
        <fullName evidence="1">Uncharacterized protein</fullName>
    </submittedName>
</protein>
<dbReference type="AlphaFoldDB" id="A0A5J4ZG95"/>
<evidence type="ECO:0000313" key="2">
    <source>
        <dbReference type="Proteomes" id="UP000325577"/>
    </source>
</evidence>
<dbReference type="EMBL" id="CM018051">
    <property type="protein sequence ID" value="KAA8516498.1"/>
    <property type="molecule type" value="Genomic_DNA"/>
</dbReference>
<accession>A0A5J4ZG95</accession>
<name>A0A5J4ZG95_9ASTE</name>
<evidence type="ECO:0000313" key="1">
    <source>
        <dbReference type="EMBL" id="KAA8516498.1"/>
    </source>
</evidence>
<reference evidence="1 2" key="1">
    <citation type="submission" date="2019-09" db="EMBL/GenBank/DDBJ databases">
        <title>A chromosome-level genome assembly of the Chinese tupelo Nyssa sinensis.</title>
        <authorList>
            <person name="Yang X."/>
            <person name="Kang M."/>
            <person name="Yang Y."/>
            <person name="Xiong H."/>
            <person name="Wang M."/>
            <person name="Zhang Z."/>
            <person name="Wang Z."/>
            <person name="Wu H."/>
            <person name="Ma T."/>
            <person name="Liu J."/>
            <person name="Xi Z."/>
        </authorList>
    </citation>
    <scope>NUCLEOTIDE SEQUENCE [LARGE SCALE GENOMIC DNA]</scope>
    <source>
        <strain evidence="1">J267</strain>
        <tissue evidence="1">Leaf</tissue>
    </source>
</reference>
<proteinExistence type="predicted"/>
<keyword evidence="2" id="KW-1185">Reference proteome</keyword>
<gene>
    <name evidence="1" type="ORF">F0562_016996</name>
</gene>